<proteinExistence type="inferred from homology"/>
<evidence type="ECO:0000256" key="8">
    <source>
        <dbReference type="ARBA" id="ARBA00023146"/>
    </source>
</evidence>
<dbReference type="Gene3D" id="3.40.50.800">
    <property type="entry name" value="Anticodon-binding domain"/>
    <property type="match status" value="1"/>
</dbReference>
<evidence type="ECO:0000256" key="5">
    <source>
        <dbReference type="ARBA" id="ARBA00022741"/>
    </source>
</evidence>
<organism evidence="12 13">
    <name type="scientific">Pantoea anthophila</name>
    <dbReference type="NCBI Taxonomy" id="470931"/>
    <lineage>
        <taxon>Bacteria</taxon>
        <taxon>Pseudomonadati</taxon>
        <taxon>Pseudomonadota</taxon>
        <taxon>Gammaproteobacteria</taxon>
        <taxon>Enterobacterales</taxon>
        <taxon>Erwiniaceae</taxon>
        <taxon>Pantoea</taxon>
    </lineage>
</organism>
<evidence type="ECO:0000256" key="10">
    <source>
        <dbReference type="HAMAP-Rule" id="MF_00127"/>
    </source>
</evidence>
<comment type="caution">
    <text evidence="12">The sequence shown here is derived from an EMBL/GenBank/DDBJ whole genome shotgun (WGS) entry which is preliminary data.</text>
</comment>
<dbReference type="InterPro" id="IPR006195">
    <property type="entry name" value="aa-tRNA-synth_II"/>
</dbReference>
<keyword evidence="6 10" id="KW-0067">ATP-binding</keyword>
<keyword evidence="4 10" id="KW-0436">Ligase</keyword>
<accession>A0ABY2ZDD2</accession>
<dbReference type="InterPro" id="IPR004154">
    <property type="entry name" value="Anticodon-bd"/>
</dbReference>
<name>A0ABY2ZDD2_9GAMM</name>
<gene>
    <name evidence="10 12" type="primary">hisS</name>
    <name evidence="12" type="ORF">FJW00_03625</name>
</gene>
<evidence type="ECO:0000313" key="12">
    <source>
        <dbReference type="EMBL" id="TPV31336.1"/>
    </source>
</evidence>
<dbReference type="InterPro" id="IPR036621">
    <property type="entry name" value="Anticodon-bd_dom_sf"/>
</dbReference>
<keyword evidence="5 10" id="KW-0547">Nucleotide-binding</keyword>
<dbReference type="InterPro" id="IPR045864">
    <property type="entry name" value="aa-tRNA-synth_II/BPL/LPL"/>
</dbReference>
<dbReference type="SUPFAM" id="SSF52954">
    <property type="entry name" value="Class II aaRS ABD-related"/>
    <property type="match status" value="1"/>
</dbReference>
<dbReference type="EC" id="6.1.1.21" evidence="10"/>
<evidence type="ECO:0000259" key="11">
    <source>
        <dbReference type="PROSITE" id="PS50862"/>
    </source>
</evidence>
<dbReference type="RefSeq" id="WP_046102368.1">
    <property type="nucleotide sequence ID" value="NZ_CP122311.1"/>
</dbReference>
<dbReference type="PROSITE" id="PS50862">
    <property type="entry name" value="AA_TRNA_LIGASE_II"/>
    <property type="match status" value="1"/>
</dbReference>
<dbReference type="InterPro" id="IPR015807">
    <property type="entry name" value="His-tRNA-ligase"/>
</dbReference>
<evidence type="ECO:0000256" key="2">
    <source>
        <dbReference type="ARBA" id="ARBA00011738"/>
    </source>
</evidence>
<dbReference type="InterPro" id="IPR033656">
    <property type="entry name" value="HisRS_anticodon"/>
</dbReference>
<dbReference type="Pfam" id="PF03129">
    <property type="entry name" value="HGTP_anticodon"/>
    <property type="match status" value="1"/>
</dbReference>
<feature type="domain" description="Aminoacyl-transfer RNA synthetases class-II family profile" evidence="11">
    <location>
        <begin position="1"/>
        <end position="325"/>
    </location>
</feature>
<dbReference type="InterPro" id="IPR004516">
    <property type="entry name" value="HisRS/HisZ"/>
</dbReference>
<evidence type="ECO:0000256" key="4">
    <source>
        <dbReference type="ARBA" id="ARBA00022598"/>
    </source>
</evidence>
<evidence type="ECO:0000256" key="6">
    <source>
        <dbReference type="ARBA" id="ARBA00022840"/>
    </source>
</evidence>
<dbReference type="PIRSF" id="PIRSF001549">
    <property type="entry name" value="His-tRNA_synth"/>
    <property type="match status" value="1"/>
</dbReference>
<protein>
    <recommendedName>
        <fullName evidence="10">Histidine--tRNA ligase</fullName>
        <ecNumber evidence="10">6.1.1.21</ecNumber>
    </recommendedName>
    <alternativeName>
        <fullName evidence="10">Histidyl-tRNA synthetase</fullName>
        <shortName evidence="10">HisRS</shortName>
    </alternativeName>
</protein>
<dbReference type="CDD" id="cd00773">
    <property type="entry name" value="HisRS-like_core"/>
    <property type="match status" value="1"/>
</dbReference>
<evidence type="ECO:0000256" key="1">
    <source>
        <dbReference type="ARBA" id="ARBA00008226"/>
    </source>
</evidence>
<evidence type="ECO:0000256" key="9">
    <source>
        <dbReference type="ARBA" id="ARBA00047639"/>
    </source>
</evidence>
<comment type="subunit">
    <text evidence="2 10">Homodimer.</text>
</comment>
<dbReference type="HAMAP" id="MF_00127">
    <property type="entry name" value="His_tRNA_synth"/>
    <property type="match status" value="1"/>
</dbReference>
<dbReference type="NCBIfam" id="TIGR00442">
    <property type="entry name" value="hisS"/>
    <property type="match status" value="1"/>
</dbReference>
<dbReference type="CDD" id="cd00859">
    <property type="entry name" value="HisRS_anticodon"/>
    <property type="match status" value="1"/>
</dbReference>
<keyword evidence="8 10" id="KW-0030">Aminoacyl-tRNA synthetase</keyword>
<evidence type="ECO:0000256" key="3">
    <source>
        <dbReference type="ARBA" id="ARBA00022490"/>
    </source>
</evidence>
<sequence>MAKNIQAIRGMNDYLPADTALWQRIEGVLKQTLASYGYSEIRLPLVEQTPLFKRAIGEVTDVVEKEMYTFEDRNGESLTLRPEGTAGCVRAGIEHGLLYNQEQRLWYMGPMFRYERPQKGRYRQFYQIGVEVFGLQGPDIDAELIMLNARWWKALGIADHVRLELNSIGSLEARAHYRDALVAFLEQHKEVLDEDCKRRMYSNPMRVLDSKNPDIQQLLNDAPQLGDYLDDESRDHFSGLCALLDDAGIRYTVNQRLVRGLDYYNRTVIEWVTDSLGSQGTVCGGGRYDGLVEQLGGRATPAVGFAMGMERLVLLVQAVNPEFEPTSNVDVYVIASGQGVQSAAMQLAEKLRDEAPELRLMTNFGGGNFRKQFARADKWGARVALVLGEDEVKAGQVVVKDLRRGEQQTLDQAEAAAVLRTLLQA</sequence>
<dbReference type="Proteomes" id="UP000316142">
    <property type="component" value="Unassembled WGS sequence"/>
</dbReference>
<dbReference type="Pfam" id="PF13393">
    <property type="entry name" value="tRNA-synt_His"/>
    <property type="match status" value="1"/>
</dbReference>
<dbReference type="InterPro" id="IPR041715">
    <property type="entry name" value="HisRS-like_core"/>
</dbReference>
<dbReference type="PANTHER" id="PTHR43707">
    <property type="entry name" value="HISTIDYL-TRNA SYNTHETASE"/>
    <property type="match status" value="1"/>
</dbReference>
<comment type="similarity">
    <text evidence="1 10">Belongs to the class-II aminoacyl-tRNA synthetase family.</text>
</comment>
<dbReference type="EMBL" id="VHIZ01000019">
    <property type="protein sequence ID" value="TPV31336.1"/>
    <property type="molecule type" value="Genomic_DNA"/>
</dbReference>
<reference evidence="12 13" key="1">
    <citation type="submission" date="2019-06" db="EMBL/GenBank/DDBJ databases">
        <title>Taxogenomics and systematics of the genus Pantoea.</title>
        <authorList>
            <person name="Tambong J.T."/>
        </authorList>
    </citation>
    <scope>NUCLEOTIDE SEQUENCE [LARGE SCALE GENOMIC DNA]</scope>
    <source>
        <strain evidence="12 13">LMG 2558</strain>
    </source>
</reference>
<keyword evidence="7 10" id="KW-0648">Protein biosynthesis</keyword>
<dbReference type="PANTHER" id="PTHR43707:SF1">
    <property type="entry name" value="HISTIDINE--TRNA LIGASE, MITOCHONDRIAL-RELATED"/>
    <property type="match status" value="1"/>
</dbReference>
<evidence type="ECO:0000256" key="7">
    <source>
        <dbReference type="ARBA" id="ARBA00022917"/>
    </source>
</evidence>
<dbReference type="Gene3D" id="3.30.930.10">
    <property type="entry name" value="Bira Bifunctional Protein, Domain 2"/>
    <property type="match status" value="1"/>
</dbReference>
<evidence type="ECO:0000313" key="13">
    <source>
        <dbReference type="Proteomes" id="UP000316142"/>
    </source>
</evidence>
<dbReference type="SUPFAM" id="SSF55681">
    <property type="entry name" value="Class II aaRS and biotin synthetases"/>
    <property type="match status" value="1"/>
</dbReference>
<dbReference type="GO" id="GO:0004821">
    <property type="term" value="F:histidine-tRNA ligase activity"/>
    <property type="evidence" value="ECO:0007669"/>
    <property type="project" value="UniProtKB-EC"/>
</dbReference>
<keyword evidence="13" id="KW-1185">Reference proteome</keyword>
<comment type="catalytic activity">
    <reaction evidence="9 10">
        <text>tRNA(His) + L-histidine + ATP = L-histidyl-tRNA(His) + AMP + diphosphate + H(+)</text>
        <dbReference type="Rhea" id="RHEA:17313"/>
        <dbReference type="Rhea" id="RHEA-COMP:9665"/>
        <dbReference type="Rhea" id="RHEA-COMP:9689"/>
        <dbReference type="ChEBI" id="CHEBI:15378"/>
        <dbReference type="ChEBI" id="CHEBI:30616"/>
        <dbReference type="ChEBI" id="CHEBI:33019"/>
        <dbReference type="ChEBI" id="CHEBI:57595"/>
        <dbReference type="ChEBI" id="CHEBI:78442"/>
        <dbReference type="ChEBI" id="CHEBI:78527"/>
        <dbReference type="ChEBI" id="CHEBI:456215"/>
        <dbReference type="EC" id="6.1.1.21"/>
    </reaction>
</comment>
<keyword evidence="3 10" id="KW-0963">Cytoplasm</keyword>
<comment type="subcellular location">
    <subcellularLocation>
        <location evidence="10">Cytoplasm</location>
    </subcellularLocation>
</comment>